<dbReference type="STRING" id="75922.BST47_17890"/>
<keyword evidence="5 7" id="KW-0560">Oxidoreductase</keyword>
<gene>
    <name evidence="8" type="ORF">BST47_17890</name>
</gene>
<evidence type="ECO:0000313" key="9">
    <source>
        <dbReference type="Proteomes" id="UP000192411"/>
    </source>
</evidence>
<keyword evidence="4 6" id="KW-0479">Metal-binding</keyword>
<evidence type="ECO:0000256" key="5">
    <source>
        <dbReference type="ARBA" id="ARBA00023002"/>
    </source>
</evidence>
<evidence type="ECO:0000256" key="1">
    <source>
        <dbReference type="ARBA" id="ARBA00001967"/>
    </source>
</evidence>
<reference evidence="8 9" key="1">
    <citation type="submission" date="2017-02" db="EMBL/GenBank/DDBJ databases">
        <title>The new phylogeny of genus Mycobacterium.</title>
        <authorList>
            <person name="Tortoli E."/>
            <person name="Trovato A."/>
            <person name="Cirillo D.M."/>
        </authorList>
    </citation>
    <scope>NUCLEOTIDE SEQUENCE [LARGE SCALE GENOMIC DNA]</scope>
    <source>
        <strain evidence="8 9">DSM 44338</strain>
    </source>
</reference>
<dbReference type="SUPFAM" id="SSF56762">
    <property type="entry name" value="HydB/Nqo4-like"/>
    <property type="match status" value="1"/>
</dbReference>
<feature type="binding site" evidence="6">
    <location>
        <position position="62"/>
    </location>
    <ligand>
        <name>Mg(2+)</name>
        <dbReference type="ChEBI" id="CHEBI:18420"/>
    </ligand>
</feature>
<organism evidence="8 9">
    <name type="scientific">Mycolicibacterium tusciae</name>
    <dbReference type="NCBI Taxonomy" id="75922"/>
    <lineage>
        <taxon>Bacteria</taxon>
        <taxon>Bacillati</taxon>
        <taxon>Actinomycetota</taxon>
        <taxon>Actinomycetes</taxon>
        <taxon>Mycobacteriales</taxon>
        <taxon>Mycobacteriaceae</taxon>
        <taxon>Mycolicibacterium</taxon>
    </lineage>
</organism>
<evidence type="ECO:0000256" key="2">
    <source>
        <dbReference type="ARBA" id="ARBA00009292"/>
    </source>
</evidence>
<feature type="binding site" evidence="6">
    <location>
        <position position="458"/>
    </location>
    <ligand>
        <name>Ni(2+)</name>
        <dbReference type="ChEBI" id="CHEBI:49786"/>
    </ligand>
</feature>
<dbReference type="Gene3D" id="1.10.645.10">
    <property type="entry name" value="Cytochrome-c3 Hydrogenase, chain B"/>
    <property type="match status" value="1"/>
</dbReference>
<feature type="binding site" evidence="6">
    <location>
        <position position="464"/>
    </location>
    <ligand>
        <name>Mg(2+)</name>
        <dbReference type="ChEBI" id="CHEBI:18420"/>
    </ligand>
</feature>
<dbReference type="GO" id="GO:0016151">
    <property type="term" value="F:nickel cation binding"/>
    <property type="evidence" value="ECO:0007669"/>
    <property type="project" value="InterPro"/>
</dbReference>
<evidence type="ECO:0000256" key="6">
    <source>
        <dbReference type="PIRSR" id="PIRSR601501-1"/>
    </source>
</evidence>
<proteinExistence type="inferred from homology"/>
<dbReference type="GO" id="GO:0008901">
    <property type="term" value="F:ferredoxin hydrogenase activity"/>
    <property type="evidence" value="ECO:0007669"/>
    <property type="project" value="InterPro"/>
</dbReference>
<protein>
    <submittedName>
        <fullName evidence="8">Ni/Fe hydrogenase subunit alpha</fullName>
    </submittedName>
</protein>
<evidence type="ECO:0000256" key="3">
    <source>
        <dbReference type="ARBA" id="ARBA00022596"/>
    </source>
</evidence>
<keyword evidence="6" id="KW-0408">Iron</keyword>
<evidence type="ECO:0000313" key="8">
    <source>
        <dbReference type="EMBL" id="ORB63905.1"/>
    </source>
</evidence>
<dbReference type="PROSITE" id="PS00507">
    <property type="entry name" value="NI_HGENASE_L_1"/>
    <property type="match status" value="1"/>
</dbReference>
<dbReference type="Proteomes" id="UP000192411">
    <property type="component" value="Unassembled WGS sequence"/>
</dbReference>
<dbReference type="InterPro" id="IPR029014">
    <property type="entry name" value="NiFe-Hase_large"/>
</dbReference>
<name>A0A1X0JMW8_9MYCO</name>
<accession>A0A1X0JMW8</accession>
<keyword evidence="9" id="KW-1185">Reference proteome</keyword>
<dbReference type="InterPro" id="IPR018194">
    <property type="entry name" value="Ni-dep_hyd_lsu_Ni_BS"/>
</dbReference>
<comment type="cofactor">
    <cofactor evidence="6">
        <name>Fe cation</name>
        <dbReference type="ChEBI" id="CHEBI:24875"/>
    </cofactor>
</comment>
<evidence type="ECO:0000256" key="4">
    <source>
        <dbReference type="ARBA" id="ARBA00022723"/>
    </source>
</evidence>
<dbReference type="InterPro" id="IPR001501">
    <property type="entry name" value="Ni-dep_hyd_lsu"/>
</dbReference>
<dbReference type="PANTHER" id="PTHR43600">
    <property type="entry name" value="COENZYME F420 HYDROGENASE, SUBUNIT ALPHA"/>
    <property type="match status" value="1"/>
</dbReference>
<keyword evidence="6" id="KW-0460">Magnesium</keyword>
<comment type="cofactor">
    <cofactor evidence="1 6">
        <name>Ni(2+)</name>
        <dbReference type="ChEBI" id="CHEBI:49786"/>
    </cofactor>
</comment>
<dbReference type="PANTHER" id="PTHR43600:SF2">
    <property type="entry name" value="F420-NON-REDUCING HYDROGENASE VHU SUBUNIT A"/>
    <property type="match status" value="1"/>
</dbReference>
<sequence length="493" mass="54831">MSRKLVIDPVTRIEGHGKVTVNLDDDGNVVDARLHVVEFRGFEKFVQGHPFWEAPMLMQRICGICFVSHHLSGAKVLDDMIGAGVNSEVAITRTAEKIRRLGHYAQMLQSHATAYFYLVVPEMMFGMDAAPEQRNLLGLIEADPALMRRVIMLRKWGQEVIKTVFGRRMHGINSVPGGVDKNLSRAECDRLLNGEEGLPSVDEIIDYAQDGLRLFYDFHEKNRSAVDGFATVPALNMSLVDADGNVDYYHGALRIVDENKRIVSEFDYHDYLDHFSEAVEEWSYMKFPFLKELGREKGSVRVGPLARMNVTKTLSTPRAQDALERFHAYTGGAPNNMTLHTNWARTIEVLHAAELIEQLLRDPDLQNEDLIVTPAAGAWVGEGVGVVEAPRGTLLHHYRAGPDGDITFANLIVATTHNNQVLNRTVRSVAEDYLVGRAEITEGMMNAIEVGIRAFDPCLSCATHAFGQMPLIVTVRDPAGLVINERVRSASGS</sequence>
<dbReference type="Pfam" id="PF00374">
    <property type="entry name" value="NiFeSe_Hases"/>
    <property type="match status" value="2"/>
</dbReference>
<dbReference type="OrthoDB" id="9761717at2"/>
<keyword evidence="3 6" id="KW-0533">Nickel</keyword>
<comment type="similarity">
    <text evidence="2 7">Belongs to the [NiFe]/[NiFeSe] hydrogenase large subunit family.</text>
</comment>
<dbReference type="RefSeq" id="WP_083126908.1">
    <property type="nucleotide sequence ID" value="NZ_MVIM01000009.1"/>
</dbReference>
<feature type="binding site" evidence="6">
    <location>
        <position position="43"/>
    </location>
    <ligand>
        <name>Mg(2+)</name>
        <dbReference type="ChEBI" id="CHEBI:18420"/>
    </ligand>
</feature>
<dbReference type="EMBL" id="MVIM01000009">
    <property type="protein sequence ID" value="ORB63905.1"/>
    <property type="molecule type" value="Genomic_DNA"/>
</dbReference>
<feature type="binding site" evidence="6">
    <location>
        <position position="461"/>
    </location>
    <ligand>
        <name>Fe cation</name>
        <dbReference type="ChEBI" id="CHEBI:24875"/>
    </ligand>
</feature>
<feature type="binding site" evidence="6">
    <location>
        <position position="65"/>
    </location>
    <ligand>
        <name>Fe cation</name>
        <dbReference type="ChEBI" id="CHEBI:24875"/>
    </ligand>
</feature>
<evidence type="ECO:0000256" key="7">
    <source>
        <dbReference type="RuleBase" id="RU003896"/>
    </source>
</evidence>
<feature type="binding site" evidence="6">
    <location>
        <position position="411"/>
    </location>
    <ligand>
        <name>Mg(2+)</name>
        <dbReference type="ChEBI" id="CHEBI:18420"/>
    </ligand>
</feature>
<dbReference type="PROSITE" id="PS00508">
    <property type="entry name" value="NI_HGENASE_L_2"/>
    <property type="match status" value="1"/>
</dbReference>
<comment type="caution">
    <text evidence="8">The sequence shown here is derived from an EMBL/GenBank/DDBJ whole genome shotgun (WGS) entry which is preliminary data.</text>
</comment>
<dbReference type="AlphaFoldDB" id="A0A1X0JMW8"/>
<feature type="binding site" evidence="6">
    <location>
        <position position="65"/>
    </location>
    <ligand>
        <name>Ni(2+)</name>
        <dbReference type="ChEBI" id="CHEBI:49786"/>
    </ligand>
</feature>